<accession>A0A8K0AAJ2</accession>
<gene>
    <name evidence="3" type="primary">Hypp4468</name>
    <name evidence="3" type="ORF">BLAG_LOCUS23030</name>
</gene>
<feature type="region of interest" description="Disordered" evidence="1">
    <location>
        <begin position="149"/>
        <end position="174"/>
    </location>
</feature>
<name>A0A8K0AAJ2_BRALA</name>
<reference evidence="3" key="1">
    <citation type="submission" date="2022-01" db="EMBL/GenBank/DDBJ databases">
        <authorList>
            <person name="Braso-Vives M."/>
        </authorList>
    </citation>
    <scope>NUCLEOTIDE SEQUENCE</scope>
</reference>
<evidence type="ECO:0000256" key="1">
    <source>
        <dbReference type="SAM" id="MobiDB-lite"/>
    </source>
</evidence>
<keyword evidence="2" id="KW-0812">Transmembrane</keyword>
<keyword evidence="2" id="KW-1133">Transmembrane helix</keyword>
<keyword evidence="2" id="KW-0472">Membrane</keyword>
<sequence length="193" mass="20875">MDFYWYIILFVAIILKILFYLCWFYSRQRRLAGAGPNELTHGTNPDGTLSRPPPYPGIDGENPPASPVGSFPEPPPYCELDEHDGKPPPYHAVVALKEAQAIQAHNAPPHSHNAPPQGLQAHYAPPQAIQSHNALPLAIQSHNALPQMSYTAQVSQHPPPDAAPGGQEPQVSQDAPVQAVTMTTGVIDNNTSC</sequence>
<keyword evidence="4" id="KW-1185">Reference proteome</keyword>
<feature type="region of interest" description="Disordered" evidence="1">
    <location>
        <begin position="37"/>
        <end position="84"/>
    </location>
</feature>
<evidence type="ECO:0000313" key="4">
    <source>
        <dbReference type="Proteomes" id="UP000838412"/>
    </source>
</evidence>
<proteinExistence type="predicted"/>
<dbReference type="EMBL" id="OV696692">
    <property type="protein sequence ID" value="CAH1270859.1"/>
    <property type="molecule type" value="Genomic_DNA"/>
</dbReference>
<evidence type="ECO:0000256" key="2">
    <source>
        <dbReference type="SAM" id="Phobius"/>
    </source>
</evidence>
<dbReference type="AlphaFoldDB" id="A0A8K0AAJ2"/>
<dbReference type="OrthoDB" id="10044586at2759"/>
<feature type="transmembrane region" description="Helical" evidence="2">
    <location>
        <begin position="6"/>
        <end position="25"/>
    </location>
</feature>
<organism evidence="3 4">
    <name type="scientific">Branchiostoma lanceolatum</name>
    <name type="common">Common lancelet</name>
    <name type="synonym">Amphioxus lanceolatum</name>
    <dbReference type="NCBI Taxonomy" id="7740"/>
    <lineage>
        <taxon>Eukaryota</taxon>
        <taxon>Metazoa</taxon>
        <taxon>Chordata</taxon>
        <taxon>Cephalochordata</taxon>
        <taxon>Leptocardii</taxon>
        <taxon>Amphioxiformes</taxon>
        <taxon>Branchiostomatidae</taxon>
        <taxon>Branchiostoma</taxon>
    </lineage>
</organism>
<dbReference type="Proteomes" id="UP000838412">
    <property type="component" value="Chromosome 7"/>
</dbReference>
<evidence type="ECO:0000313" key="3">
    <source>
        <dbReference type="EMBL" id="CAH1270859.1"/>
    </source>
</evidence>
<protein>
    <submittedName>
        <fullName evidence="3">Hypp4468 protein</fullName>
    </submittedName>
</protein>